<feature type="non-terminal residue" evidence="2">
    <location>
        <position position="1"/>
    </location>
</feature>
<evidence type="ECO:0000256" key="1">
    <source>
        <dbReference type="SAM" id="SignalP"/>
    </source>
</evidence>
<dbReference type="Proteomes" id="UP000827092">
    <property type="component" value="Unassembled WGS sequence"/>
</dbReference>
<gene>
    <name evidence="2" type="ORF">JTE90_004637</name>
</gene>
<comment type="caution">
    <text evidence="2">The sequence shown here is derived from an EMBL/GenBank/DDBJ whole genome shotgun (WGS) entry which is preliminary data.</text>
</comment>
<proteinExistence type="predicted"/>
<sequence length="159" mass="17751">ASEVRTPSLPPWWPPPKWLLLPVLFFGKFACKVCHPGIRASPMPALLAAARPRSALGKTVCASREEFRDLLPVVFWACPEKITRRFLATSSLAFGCIMAGAQAWVTGSRLVPELRQKDASTHKLFCKSYVLPPVLIDQSMALKQKKKDEVGKYLPFLQM</sequence>
<name>A0AAV6TI41_9ARAC</name>
<reference evidence="2 3" key="1">
    <citation type="journal article" date="2022" name="Nat. Ecol. Evol.">
        <title>A masculinizing supergene underlies an exaggerated male reproductive morph in a spider.</title>
        <authorList>
            <person name="Hendrickx F."/>
            <person name="De Corte Z."/>
            <person name="Sonet G."/>
            <person name="Van Belleghem S.M."/>
            <person name="Kostlbacher S."/>
            <person name="Vangestel C."/>
        </authorList>
    </citation>
    <scope>NUCLEOTIDE SEQUENCE [LARGE SCALE GENOMIC DNA]</scope>
    <source>
        <strain evidence="2">W744_W776</strain>
    </source>
</reference>
<organism evidence="2 3">
    <name type="scientific">Oedothorax gibbosus</name>
    <dbReference type="NCBI Taxonomy" id="931172"/>
    <lineage>
        <taxon>Eukaryota</taxon>
        <taxon>Metazoa</taxon>
        <taxon>Ecdysozoa</taxon>
        <taxon>Arthropoda</taxon>
        <taxon>Chelicerata</taxon>
        <taxon>Arachnida</taxon>
        <taxon>Araneae</taxon>
        <taxon>Araneomorphae</taxon>
        <taxon>Entelegynae</taxon>
        <taxon>Araneoidea</taxon>
        <taxon>Linyphiidae</taxon>
        <taxon>Erigoninae</taxon>
        <taxon>Oedothorax</taxon>
    </lineage>
</organism>
<protein>
    <submittedName>
        <fullName evidence="2">Uncharacterized protein</fullName>
    </submittedName>
</protein>
<feature type="signal peptide" evidence="1">
    <location>
        <begin position="1"/>
        <end position="30"/>
    </location>
</feature>
<dbReference type="AlphaFoldDB" id="A0AAV6TI41"/>
<dbReference type="EMBL" id="JAFNEN010004036">
    <property type="protein sequence ID" value="KAG8171389.1"/>
    <property type="molecule type" value="Genomic_DNA"/>
</dbReference>
<feature type="chain" id="PRO_5043383757" evidence="1">
    <location>
        <begin position="31"/>
        <end position="159"/>
    </location>
</feature>
<evidence type="ECO:0000313" key="3">
    <source>
        <dbReference type="Proteomes" id="UP000827092"/>
    </source>
</evidence>
<evidence type="ECO:0000313" key="2">
    <source>
        <dbReference type="EMBL" id="KAG8171389.1"/>
    </source>
</evidence>
<keyword evidence="3" id="KW-1185">Reference proteome</keyword>
<keyword evidence="1" id="KW-0732">Signal</keyword>
<accession>A0AAV6TI41</accession>